<name>A0ACB9R1C9_9MYRT</name>
<sequence length="145" mass="16120">MLRGLGAGRVGRLEAWGLDGSVAWRLGVLGRSCPLLVGRLQAWGLDGSVDWRIGEFKFNIEKRMSENGSGSSSRSSPALKRNTPKNALGARKDVGWERSVAVDNNPRIVKCMYCEKVVTGGIYRLNHHLLEQIKTLERVEQPLMM</sequence>
<dbReference type="Proteomes" id="UP001057402">
    <property type="component" value="Chromosome 4"/>
</dbReference>
<proteinExistence type="predicted"/>
<dbReference type="EMBL" id="CM042883">
    <property type="protein sequence ID" value="KAI4372705.1"/>
    <property type="molecule type" value="Genomic_DNA"/>
</dbReference>
<comment type="caution">
    <text evidence="1">The sequence shown here is derived from an EMBL/GenBank/DDBJ whole genome shotgun (WGS) entry which is preliminary data.</text>
</comment>
<reference evidence="2" key="1">
    <citation type="journal article" date="2023" name="Front. Plant Sci.">
        <title>Chromosomal-level genome assembly of Melastoma candidum provides insights into trichome evolution.</title>
        <authorList>
            <person name="Zhong Y."/>
            <person name="Wu W."/>
            <person name="Sun C."/>
            <person name="Zou P."/>
            <person name="Liu Y."/>
            <person name="Dai S."/>
            <person name="Zhou R."/>
        </authorList>
    </citation>
    <scope>NUCLEOTIDE SEQUENCE [LARGE SCALE GENOMIC DNA]</scope>
</reference>
<organism evidence="1 2">
    <name type="scientific">Melastoma candidum</name>
    <dbReference type="NCBI Taxonomy" id="119954"/>
    <lineage>
        <taxon>Eukaryota</taxon>
        <taxon>Viridiplantae</taxon>
        <taxon>Streptophyta</taxon>
        <taxon>Embryophyta</taxon>
        <taxon>Tracheophyta</taxon>
        <taxon>Spermatophyta</taxon>
        <taxon>Magnoliopsida</taxon>
        <taxon>eudicotyledons</taxon>
        <taxon>Gunneridae</taxon>
        <taxon>Pentapetalae</taxon>
        <taxon>rosids</taxon>
        <taxon>malvids</taxon>
        <taxon>Myrtales</taxon>
        <taxon>Melastomataceae</taxon>
        <taxon>Melastomatoideae</taxon>
        <taxon>Melastomateae</taxon>
        <taxon>Melastoma</taxon>
    </lineage>
</organism>
<evidence type="ECO:0000313" key="1">
    <source>
        <dbReference type="EMBL" id="KAI4372705.1"/>
    </source>
</evidence>
<gene>
    <name evidence="1" type="ORF">MLD38_010904</name>
</gene>
<accession>A0ACB9R1C9</accession>
<protein>
    <submittedName>
        <fullName evidence="1">Uncharacterized protein</fullName>
    </submittedName>
</protein>
<keyword evidence="2" id="KW-1185">Reference proteome</keyword>
<evidence type="ECO:0000313" key="2">
    <source>
        <dbReference type="Proteomes" id="UP001057402"/>
    </source>
</evidence>